<dbReference type="AlphaFoldDB" id="A0A443QY20"/>
<dbReference type="GO" id="GO:0046872">
    <property type="term" value="F:metal ion binding"/>
    <property type="evidence" value="ECO:0007669"/>
    <property type="project" value="UniProtKB-KW"/>
</dbReference>
<keyword evidence="2" id="KW-0479">Metal-binding</keyword>
<dbReference type="Gene3D" id="3.20.20.190">
    <property type="entry name" value="Phosphatidylinositol (PI) phosphodiesterase"/>
    <property type="match status" value="1"/>
</dbReference>
<organism evidence="7 8">
    <name type="scientific">Dinothrombium tinctorium</name>
    <dbReference type="NCBI Taxonomy" id="1965070"/>
    <lineage>
        <taxon>Eukaryota</taxon>
        <taxon>Metazoa</taxon>
        <taxon>Ecdysozoa</taxon>
        <taxon>Arthropoda</taxon>
        <taxon>Chelicerata</taxon>
        <taxon>Arachnida</taxon>
        <taxon>Acari</taxon>
        <taxon>Acariformes</taxon>
        <taxon>Trombidiformes</taxon>
        <taxon>Prostigmata</taxon>
        <taxon>Anystina</taxon>
        <taxon>Parasitengona</taxon>
        <taxon>Trombidioidea</taxon>
        <taxon>Trombidiidae</taxon>
        <taxon>Dinothrombium</taxon>
    </lineage>
</organism>
<dbReference type="InterPro" id="IPR051057">
    <property type="entry name" value="PI-PLC_domain"/>
</dbReference>
<dbReference type="GO" id="GO:0016829">
    <property type="term" value="F:lyase activity"/>
    <property type="evidence" value="ECO:0007669"/>
    <property type="project" value="UniProtKB-KW"/>
</dbReference>
<dbReference type="GO" id="GO:0006629">
    <property type="term" value="P:lipid metabolic process"/>
    <property type="evidence" value="ECO:0007669"/>
    <property type="project" value="InterPro"/>
</dbReference>
<evidence type="ECO:0000256" key="5">
    <source>
        <dbReference type="ARBA" id="ARBA00023239"/>
    </source>
</evidence>
<sequence>MEKPPLFSNSEIFNYEISLSDWISNLPERLHAAPLSWLTIPGSHDSGSYGLKTKHGIAPDKPGLQKSLLVKIFSFIVLPIIKRWTKTQNLTITDQLLNGIRYFDFRVASMKNEDDLYFVHGLYGDKILDLCKEIDNFLTTYSKEIVILDFQHFYSVSDEQHKRLIGKITEIFGSKVCPFMEFKSPDRTSLKNLWSNKYQVLVYYRNEEMCKYNPKLWPSLLLPNPWANTMDVNYLVKFLTKNVESRDEHAFYVTQGVLTPDNKCVVLNWTTTLYHKLAKKCNENLVLWLKDKTTGPRGPNIAMIDFIEWKDAHIPKIVVKMNYR</sequence>
<dbReference type="PANTHER" id="PTHR13593:SF113">
    <property type="entry name" value="SI:DKEY-266F7.9"/>
    <property type="match status" value="1"/>
</dbReference>
<comment type="caution">
    <text evidence="7">The sequence shown here is derived from an EMBL/GenBank/DDBJ whole genome shotgun (WGS) entry which is preliminary data.</text>
</comment>
<evidence type="ECO:0000313" key="8">
    <source>
        <dbReference type="Proteomes" id="UP000285301"/>
    </source>
</evidence>
<name>A0A443QY20_9ACAR</name>
<keyword evidence="5" id="KW-0456">Lyase</keyword>
<evidence type="ECO:0000256" key="2">
    <source>
        <dbReference type="ARBA" id="ARBA00022723"/>
    </source>
</evidence>
<keyword evidence="3" id="KW-0460">Magnesium</keyword>
<dbReference type="CDD" id="cd08616">
    <property type="entry name" value="PI-PLCXD1c"/>
    <property type="match status" value="1"/>
</dbReference>
<evidence type="ECO:0000256" key="3">
    <source>
        <dbReference type="ARBA" id="ARBA00022842"/>
    </source>
</evidence>
<evidence type="ECO:0000256" key="1">
    <source>
        <dbReference type="ARBA" id="ARBA00000110"/>
    </source>
</evidence>
<dbReference type="InterPro" id="IPR017946">
    <property type="entry name" value="PLC-like_Pdiesterase_TIM-brl"/>
</dbReference>
<evidence type="ECO:0000259" key="6">
    <source>
        <dbReference type="SMART" id="SM00148"/>
    </source>
</evidence>
<dbReference type="PANTHER" id="PTHR13593">
    <property type="match status" value="1"/>
</dbReference>
<dbReference type="PROSITE" id="PS50007">
    <property type="entry name" value="PIPLC_X_DOMAIN"/>
    <property type="match status" value="1"/>
</dbReference>
<dbReference type="SUPFAM" id="SSF51695">
    <property type="entry name" value="PLC-like phosphodiesterases"/>
    <property type="match status" value="1"/>
</dbReference>
<dbReference type="InterPro" id="IPR042158">
    <property type="entry name" value="PLCXD1/2/3"/>
</dbReference>
<keyword evidence="4" id="KW-1015">Disulfide bond</keyword>
<dbReference type="EMBL" id="NCKU01003223">
    <property type="protein sequence ID" value="RWS07930.1"/>
    <property type="molecule type" value="Genomic_DNA"/>
</dbReference>
<reference evidence="7 8" key="1">
    <citation type="journal article" date="2018" name="Gigascience">
        <title>Genomes of trombidid mites reveal novel predicted allergens and laterally-transferred genes associated with secondary metabolism.</title>
        <authorList>
            <person name="Dong X."/>
            <person name="Chaisiri K."/>
            <person name="Xia D."/>
            <person name="Armstrong S.D."/>
            <person name="Fang Y."/>
            <person name="Donnelly M.J."/>
            <person name="Kadowaki T."/>
            <person name="McGarry J.W."/>
            <person name="Darby A.C."/>
            <person name="Makepeace B.L."/>
        </authorList>
    </citation>
    <scope>NUCLEOTIDE SEQUENCE [LARGE SCALE GENOMIC DNA]</scope>
    <source>
        <strain evidence="7">UoL-WK</strain>
    </source>
</reference>
<gene>
    <name evidence="7" type="ORF">B4U79_07789</name>
</gene>
<proteinExistence type="predicted"/>
<evidence type="ECO:0000256" key="4">
    <source>
        <dbReference type="ARBA" id="ARBA00023157"/>
    </source>
</evidence>
<feature type="domain" description="Phosphatidylinositol-specific phospholipase C X" evidence="6">
    <location>
        <begin position="33"/>
        <end position="205"/>
    </location>
</feature>
<dbReference type="InterPro" id="IPR000909">
    <property type="entry name" value="PLipase_C_PInositol-sp_X_dom"/>
</dbReference>
<dbReference type="OrthoDB" id="1046782at2759"/>
<dbReference type="GO" id="GO:0008081">
    <property type="term" value="F:phosphoric diester hydrolase activity"/>
    <property type="evidence" value="ECO:0007669"/>
    <property type="project" value="InterPro"/>
</dbReference>
<protein>
    <submittedName>
        <fullName evidence="7">PI-PLC X domain-containing protein 3-like protein</fullName>
    </submittedName>
</protein>
<dbReference type="SMART" id="SM00148">
    <property type="entry name" value="PLCXc"/>
    <property type="match status" value="1"/>
</dbReference>
<keyword evidence="8" id="KW-1185">Reference proteome</keyword>
<evidence type="ECO:0000313" key="7">
    <source>
        <dbReference type="EMBL" id="RWS07930.1"/>
    </source>
</evidence>
<dbReference type="Proteomes" id="UP000285301">
    <property type="component" value="Unassembled WGS sequence"/>
</dbReference>
<accession>A0A443QY20</accession>
<comment type="catalytic activity">
    <reaction evidence="1">
        <text>an N-(acyl)-sphingosylphosphoethanolamine = an N-(acyl)-sphingosyl-1,3-cyclic phosphate + ethanolamine</text>
        <dbReference type="Rhea" id="RHEA:60648"/>
        <dbReference type="ChEBI" id="CHEBI:57603"/>
        <dbReference type="ChEBI" id="CHEBI:143891"/>
        <dbReference type="ChEBI" id="CHEBI:143892"/>
    </reaction>
</comment>
<dbReference type="Pfam" id="PF00388">
    <property type="entry name" value="PI-PLC-X"/>
    <property type="match status" value="1"/>
</dbReference>